<evidence type="ECO:0000259" key="5">
    <source>
        <dbReference type="Pfam" id="PF21719"/>
    </source>
</evidence>
<dbReference type="CDD" id="cd16691">
    <property type="entry name" value="mRING-H2-C3H3C2_Mio"/>
    <property type="match status" value="1"/>
</dbReference>
<dbReference type="Proteomes" id="UP000695000">
    <property type="component" value="Unplaced"/>
</dbReference>
<evidence type="ECO:0000313" key="6">
    <source>
        <dbReference type="Proteomes" id="UP000695000"/>
    </source>
</evidence>
<dbReference type="InterPro" id="IPR031488">
    <property type="entry name" value="Zn_ribbon_mio"/>
</dbReference>
<dbReference type="Pfam" id="PF17034">
    <property type="entry name" value="zinc_ribbon_16"/>
    <property type="match status" value="1"/>
</dbReference>
<feature type="domain" description="MIOS-like alpha-solenoid" evidence="5">
    <location>
        <begin position="381"/>
        <end position="603"/>
    </location>
</feature>
<dbReference type="GeneID" id="108561704"/>
<protein>
    <submittedName>
        <fullName evidence="7">WD repeat-containing protein mio</fullName>
    </submittedName>
</protein>
<evidence type="ECO:0000259" key="4">
    <source>
        <dbReference type="Pfam" id="PF17034"/>
    </source>
</evidence>
<dbReference type="PANTHER" id="PTHR16453">
    <property type="entry name" value="WD40 DOMAIN-CONTAINING PROTEIN MIO FAMILY MEMBER"/>
    <property type="match status" value="1"/>
</dbReference>
<dbReference type="InterPro" id="IPR015943">
    <property type="entry name" value="WD40/YVTN_repeat-like_dom_sf"/>
</dbReference>
<reference evidence="7" key="1">
    <citation type="submission" date="2025-08" db="UniProtKB">
        <authorList>
            <consortium name="RefSeq"/>
        </authorList>
    </citation>
    <scope>IDENTIFICATION</scope>
    <source>
        <tissue evidence="7">Whole Larva</tissue>
    </source>
</reference>
<accession>A0ABM1ML14</accession>
<keyword evidence="2" id="KW-0853">WD repeat</keyword>
<dbReference type="Gene3D" id="2.130.10.10">
    <property type="entry name" value="YVTN repeat-like/Quinoprotein amine dehydrogenase"/>
    <property type="match status" value="1"/>
</dbReference>
<name>A0ABM1ML14_NICVS</name>
<dbReference type="Pfam" id="PF21720">
    <property type="entry name" value="MIOS_WD40"/>
    <property type="match status" value="1"/>
</dbReference>
<dbReference type="SUPFAM" id="SSF50978">
    <property type="entry name" value="WD40 repeat-like"/>
    <property type="match status" value="1"/>
</dbReference>
<feature type="domain" description="GATOR2 complex protein MIO zinc-ribbon like" evidence="4">
    <location>
        <begin position="715"/>
        <end position="826"/>
    </location>
</feature>
<evidence type="ECO:0000256" key="2">
    <source>
        <dbReference type="ARBA" id="ARBA00022574"/>
    </source>
</evidence>
<sequence length="838" mass="94645">MSGRLEVIWTPVHDKFITWGSDFSLYQVENIREGFSAGCRMSSSTGANLLASTPSTYFAKCVDVYPQSDKDILLAIGYTNGRIILTTFGPTIYDSQGIPKKELFPRYPRQCNAVAWNPIDVNKIIGGLDKHRSEHSVLLWDVVRGSSNYESSNNRNADHPRPISEYGLSETTYSLAWFQNNSKLVAAGMSLKNIKLIDFRDTTKAATSTLTKAVYGVCVDPHNDHYLASFHDSQIYVWDVRNFEKSMVCLTQPKSLMKISWCPTKHNLLGALHKESSLIHLYDIQQSAVANEDFEPSVLDRTVVPGSSKNLTSFSWHETDENRLLTIASNGSLIDYTVFESITLNYAANFNMVWTYGRKTMKCINKSNELFANLDDVSYRMMERAKNGYGLKDELYKNGELVDDDAALANVWNWLYYSEKLVADGTVKNTNSKHPGVRDVLKLDANATKSEAHSTTWLDLPATNNLGVIKQYNHEDRDCALNLCGWHMDTEKFLKFLDRLAEKNAHSRAAALAVFNLRLRTAIDILHKSPDRNLNVVAMALAGFTDDKNSMWRQFCSNPKVKMSDPYLRAMFAFLTAENANYDNVLNENEISVDDRVAFACTFLSDSKLNEYLKSLTTKMISEGNLDGMLLTGNNMDGIRLLQRYLDITGDVQSTALVSVRAFGADLLQETQDWVLSYTNLLDTWQLWHERALFDVMFQAQRPNDKPRQQVFVSCKFCGKSISAYMHGLNRGRGTFSRMGVTANKMKMSACPHCRKPLTRCVICLMHIGTTTGVQDNGDTEANKLVDFSNWFTWCQTCRHGGHSSHIINWFREHSECPVTACTCRCFSVDTISANPTK</sequence>
<evidence type="ECO:0000313" key="7">
    <source>
        <dbReference type="RefSeq" id="XP_017775264.1"/>
    </source>
</evidence>
<evidence type="ECO:0000256" key="1">
    <source>
        <dbReference type="ARBA" id="ARBA00009713"/>
    </source>
</evidence>
<dbReference type="InterPro" id="IPR036322">
    <property type="entry name" value="WD40_repeat_dom_sf"/>
</dbReference>
<dbReference type="InterPro" id="IPR037593">
    <property type="entry name" value="MIOS/Sea4"/>
</dbReference>
<gene>
    <name evidence="7" type="primary">LOC108561704</name>
</gene>
<evidence type="ECO:0000256" key="3">
    <source>
        <dbReference type="ARBA" id="ARBA00022737"/>
    </source>
</evidence>
<organism evidence="6 7">
    <name type="scientific">Nicrophorus vespilloides</name>
    <name type="common">Boreal carrion beetle</name>
    <dbReference type="NCBI Taxonomy" id="110193"/>
    <lineage>
        <taxon>Eukaryota</taxon>
        <taxon>Metazoa</taxon>
        <taxon>Ecdysozoa</taxon>
        <taxon>Arthropoda</taxon>
        <taxon>Hexapoda</taxon>
        <taxon>Insecta</taxon>
        <taxon>Pterygota</taxon>
        <taxon>Neoptera</taxon>
        <taxon>Endopterygota</taxon>
        <taxon>Coleoptera</taxon>
        <taxon>Polyphaga</taxon>
        <taxon>Staphyliniformia</taxon>
        <taxon>Silphidae</taxon>
        <taxon>Nicrophorinae</taxon>
        <taxon>Nicrophorus</taxon>
    </lineage>
</organism>
<keyword evidence="6" id="KW-1185">Reference proteome</keyword>
<proteinExistence type="inferred from homology"/>
<keyword evidence="3" id="KW-0677">Repeat</keyword>
<dbReference type="Pfam" id="PF21719">
    <property type="entry name" value="MIOS_a-sol"/>
    <property type="match status" value="1"/>
</dbReference>
<dbReference type="RefSeq" id="XP_017775264.1">
    <property type="nucleotide sequence ID" value="XM_017919775.1"/>
</dbReference>
<dbReference type="InterPro" id="IPR049092">
    <property type="entry name" value="MIOS_a-sol"/>
</dbReference>
<comment type="similarity">
    <text evidence="1">Belongs to the WD repeat mio family.</text>
</comment>
<dbReference type="PANTHER" id="PTHR16453:SF9">
    <property type="entry name" value="GATOR COMPLEX PROTEIN MIOS"/>
    <property type="match status" value="1"/>
</dbReference>